<dbReference type="OrthoDB" id="6424970at2"/>
<protein>
    <submittedName>
        <fullName evidence="2">Membrane protein</fullName>
    </submittedName>
</protein>
<keyword evidence="1" id="KW-1133">Transmembrane helix</keyword>
<comment type="caution">
    <text evidence="2">The sequence shown here is derived from an EMBL/GenBank/DDBJ whole genome shotgun (WGS) entry which is preliminary data.</text>
</comment>
<reference evidence="2 3" key="1">
    <citation type="submission" date="2013-11" db="EMBL/GenBank/DDBJ databases">
        <title>Draft genome sequence and annotation of the entomopathogenic bacterium, Xenorhabdus cabanillasi strain JM26.</title>
        <authorList>
            <person name="Gualtieri M."/>
            <person name="Ogier J.C."/>
            <person name="Pages S."/>
            <person name="Givaudan A."/>
            <person name="Gaudriault S."/>
        </authorList>
    </citation>
    <scope>NUCLEOTIDE SEQUENCE [LARGE SCALE GENOMIC DNA]</scope>
    <source>
        <strain evidence="2 3">JM26</strain>
    </source>
</reference>
<evidence type="ECO:0000256" key="1">
    <source>
        <dbReference type="SAM" id="Phobius"/>
    </source>
</evidence>
<dbReference type="EMBL" id="CBXE010000036">
    <property type="protein sequence ID" value="CDL79966.1"/>
    <property type="molecule type" value="Genomic_DNA"/>
</dbReference>
<dbReference type="InterPro" id="IPR021676">
    <property type="entry name" value="DUF3262"/>
</dbReference>
<gene>
    <name evidence="2" type="ORF">XCR1_1300012</name>
</gene>
<organism evidence="2 3">
    <name type="scientific">Xenorhabdus cabanillasii JM26</name>
    <dbReference type="NCBI Taxonomy" id="1427517"/>
    <lineage>
        <taxon>Bacteria</taxon>
        <taxon>Pseudomonadati</taxon>
        <taxon>Pseudomonadota</taxon>
        <taxon>Gammaproteobacteria</taxon>
        <taxon>Enterobacterales</taxon>
        <taxon>Morganellaceae</taxon>
        <taxon>Xenorhabdus</taxon>
    </lineage>
</organism>
<feature type="transmembrane region" description="Helical" evidence="1">
    <location>
        <begin position="60"/>
        <end position="80"/>
    </location>
</feature>
<keyword evidence="1" id="KW-0812">Transmembrane</keyword>
<keyword evidence="1" id="KW-0472">Membrane</keyword>
<feature type="transmembrane region" description="Helical" evidence="1">
    <location>
        <begin position="22"/>
        <end position="48"/>
    </location>
</feature>
<sequence>MAMDNIQVQAFKAGTGGGVEPFLLEALCIGLLIAVLFVWAAWGMVDVYKGWANDKVREDVLVKFCLRAIFLVLVCIWMFAN</sequence>
<evidence type="ECO:0000313" key="3">
    <source>
        <dbReference type="Proteomes" id="UP000019197"/>
    </source>
</evidence>
<name>W1IQS9_9GAMM</name>
<accession>W1IQS9</accession>
<dbReference type="AlphaFoldDB" id="W1IQS9"/>
<evidence type="ECO:0000313" key="2">
    <source>
        <dbReference type="EMBL" id="CDL79966.1"/>
    </source>
</evidence>
<dbReference type="Proteomes" id="UP000019197">
    <property type="component" value="Unassembled WGS sequence"/>
</dbReference>
<dbReference type="NCBIfam" id="TIGR03758">
    <property type="entry name" value="conj_TIGR03758"/>
    <property type="match status" value="1"/>
</dbReference>
<proteinExistence type="predicted"/>
<dbReference type="Pfam" id="PF11660">
    <property type="entry name" value="DUF3262"/>
    <property type="match status" value="1"/>
</dbReference>